<feature type="domain" description="RecF/RecN/SMC N-terminal" evidence="10">
    <location>
        <begin position="3"/>
        <end position="359"/>
    </location>
</feature>
<dbReference type="PROSITE" id="PS00617">
    <property type="entry name" value="RECF_1"/>
    <property type="match status" value="1"/>
</dbReference>
<keyword evidence="7 9" id="KW-0067">ATP-binding</keyword>
<evidence type="ECO:0000256" key="3">
    <source>
        <dbReference type="ARBA" id="ARBA00020170"/>
    </source>
</evidence>
<dbReference type="InterPro" id="IPR027417">
    <property type="entry name" value="P-loop_NTPase"/>
</dbReference>
<comment type="similarity">
    <text evidence="2 9">Belongs to the RecF family.</text>
</comment>
<comment type="subcellular location">
    <subcellularLocation>
        <location evidence="1 9">Cytoplasm</location>
    </subcellularLocation>
</comment>
<evidence type="ECO:0000256" key="8">
    <source>
        <dbReference type="ARBA" id="ARBA00023125"/>
    </source>
</evidence>
<evidence type="ECO:0000313" key="12">
    <source>
        <dbReference type="Proteomes" id="UP001253545"/>
    </source>
</evidence>
<dbReference type="InterPro" id="IPR018078">
    <property type="entry name" value="DNA-binding_RecF_CS"/>
</dbReference>
<keyword evidence="9" id="KW-0227">DNA damage</keyword>
<keyword evidence="12" id="KW-1185">Reference proteome</keyword>
<keyword evidence="9" id="KW-0742">SOS response</keyword>
<evidence type="ECO:0000259" key="10">
    <source>
        <dbReference type="Pfam" id="PF02463"/>
    </source>
</evidence>
<evidence type="ECO:0000256" key="9">
    <source>
        <dbReference type="HAMAP-Rule" id="MF_00365"/>
    </source>
</evidence>
<dbReference type="SUPFAM" id="SSF52540">
    <property type="entry name" value="P-loop containing nucleoside triphosphate hydrolases"/>
    <property type="match status" value="1"/>
</dbReference>
<evidence type="ECO:0000256" key="1">
    <source>
        <dbReference type="ARBA" id="ARBA00004496"/>
    </source>
</evidence>
<dbReference type="Gene3D" id="1.20.1050.90">
    <property type="entry name" value="RecF/RecN/SMC, N-terminal domain"/>
    <property type="match status" value="1"/>
</dbReference>
<evidence type="ECO:0000313" key="11">
    <source>
        <dbReference type="EMBL" id="MDT0594827.1"/>
    </source>
</evidence>
<dbReference type="Proteomes" id="UP001253545">
    <property type="component" value="Unassembled WGS sequence"/>
</dbReference>
<proteinExistence type="inferred from homology"/>
<keyword evidence="9" id="KW-0234">DNA repair</keyword>
<evidence type="ECO:0000256" key="4">
    <source>
        <dbReference type="ARBA" id="ARBA00022490"/>
    </source>
</evidence>
<dbReference type="InterPro" id="IPR042174">
    <property type="entry name" value="RecF_2"/>
</dbReference>
<dbReference type="InterPro" id="IPR003395">
    <property type="entry name" value="RecF/RecN/SMC_N"/>
</dbReference>
<keyword evidence="5 9" id="KW-0235">DNA replication</keyword>
<reference evidence="11 12" key="1">
    <citation type="submission" date="2023-09" db="EMBL/GenBank/DDBJ databases">
        <authorList>
            <person name="Rey-Velasco X."/>
        </authorList>
    </citation>
    <scope>NUCLEOTIDE SEQUENCE [LARGE SCALE GENOMIC DNA]</scope>
    <source>
        <strain evidence="11 12">P117</strain>
    </source>
</reference>
<evidence type="ECO:0000256" key="2">
    <source>
        <dbReference type="ARBA" id="ARBA00008016"/>
    </source>
</evidence>
<dbReference type="RefSeq" id="WP_311368351.1">
    <property type="nucleotide sequence ID" value="NZ_JAVRHX010000002.1"/>
</dbReference>
<sequence>MHITQLRLSSFRNLTAVNILPHANLNFVYGDNGAGKSSLLEAIHVLGFGRSFRTNKPDLFIQNDQTQAAGFCLFDWQGDETRLGFSRSKQDGYTFSVNGDKTKRISDMARMLPVQIFTPQSSDLILGAPLGRRRYIDWLLFHVEHSFHYLSSRYQSCLSQRNALLKQFDFKESAKFSEQDVWLEQLADLGNSITTLRQDYISRLNDEISALYGQFYPELNVVLRYTRGWDKNCTLLESLQNKIDRDLFKGSTSSGPHKADMQFIVDGKNAADFMSRGQLRLLVSVLLLAEVKLLKELTAKPSVFLIDDIAAELDEDTREKFIASVMEQNTQVFVTAIQKEQLSFMQHYNNKKVFHVEHNHVTEE</sequence>
<keyword evidence="4 9" id="KW-0963">Cytoplasm</keyword>
<dbReference type="Pfam" id="PF02463">
    <property type="entry name" value="SMC_N"/>
    <property type="match status" value="1"/>
</dbReference>
<protein>
    <recommendedName>
        <fullName evidence="3 9">DNA replication and repair protein RecF</fullName>
    </recommendedName>
</protein>
<comment type="caution">
    <text evidence="11">The sequence shown here is derived from an EMBL/GenBank/DDBJ whole genome shotgun (WGS) entry which is preliminary data.</text>
</comment>
<accession>A0ABU2ZQD8</accession>
<name>A0ABU2ZQD8_9ALTE</name>
<dbReference type="PANTHER" id="PTHR32182">
    <property type="entry name" value="DNA REPLICATION AND REPAIR PROTEIN RECF"/>
    <property type="match status" value="1"/>
</dbReference>
<dbReference type="PANTHER" id="PTHR32182:SF0">
    <property type="entry name" value="DNA REPLICATION AND REPAIR PROTEIN RECF"/>
    <property type="match status" value="1"/>
</dbReference>
<dbReference type="HAMAP" id="MF_00365">
    <property type="entry name" value="RecF"/>
    <property type="match status" value="1"/>
</dbReference>
<dbReference type="Gene3D" id="3.40.50.300">
    <property type="entry name" value="P-loop containing nucleotide triphosphate hydrolases"/>
    <property type="match status" value="1"/>
</dbReference>
<keyword evidence="6 9" id="KW-0547">Nucleotide-binding</keyword>
<evidence type="ECO:0000256" key="6">
    <source>
        <dbReference type="ARBA" id="ARBA00022741"/>
    </source>
</evidence>
<gene>
    <name evidence="9 11" type="primary">recF</name>
    <name evidence="11" type="ORF">RM552_08250</name>
</gene>
<dbReference type="InterPro" id="IPR001238">
    <property type="entry name" value="DNA-binding_RecF"/>
</dbReference>
<comment type="function">
    <text evidence="9">The RecF protein is involved in DNA metabolism; it is required for DNA replication and normal SOS inducibility. RecF binds preferentially to single-stranded, linear DNA. It also seems to bind ATP.</text>
</comment>
<dbReference type="NCBIfam" id="TIGR00611">
    <property type="entry name" value="recf"/>
    <property type="match status" value="1"/>
</dbReference>
<organism evidence="11 12">
    <name type="scientific">Glaciecola petra</name>
    <dbReference type="NCBI Taxonomy" id="3075602"/>
    <lineage>
        <taxon>Bacteria</taxon>
        <taxon>Pseudomonadati</taxon>
        <taxon>Pseudomonadota</taxon>
        <taxon>Gammaproteobacteria</taxon>
        <taxon>Alteromonadales</taxon>
        <taxon>Alteromonadaceae</taxon>
        <taxon>Glaciecola</taxon>
    </lineage>
</organism>
<keyword evidence="8 9" id="KW-0238">DNA-binding</keyword>
<dbReference type="EMBL" id="JAVRHX010000002">
    <property type="protein sequence ID" value="MDT0594827.1"/>
    <property type="molecule type" value="Genomic_DNA"/>
</dbReference>
<evidence type="ECO:0000256" key="7">
    <source>
        <dbReference type="ARBA" id="ARBA00022840"/>
    </source>
</evidence>
<feature type="binding site" evidence="9">
    <location>
        <begin position="30"/>
        <end position="37"/>
    </location>
    <ligand>
        <name>ATP</name>
        <dbReference type="ChEBI" id="CHEBI:30616"/>
    </ligand>
</feature>
<evidence type="ECO:0000256" key="5">
    <source>
        <dbReference type="ARBA" id="ARBA00022705"/>
    </source>
</evidence>